<dbReference type="PANTHER" id="PTHR12169">
    <property type="entry name" value="ATPASE N2B"/>
    <property type="match status" value="1"/>
</dbReference>
<keyword evidence="5" id="KW-1185">Reference proteome</keyword>
<dbReference type="GO" id="GO:0005739">
    <property type="term" value="C:mitochondrion"/>
    <property type="evidence" value="ECO:0007669"/>
    <property type="project" value="TreeGrafter"/>
</dbReference>
<dbReference type="NCBIfam" id="NF040713">
    <property type="entry name" value="ZapE"/>
    <property type="match status" value="1"/>
</dbReference>
<evidence type="ECO:0000256" key="1">
    <source>
        <dbReference type="ARBA" id="ARBA00010322"/>
    </source>
</evidence>
<dbReference type="Proteomes" id="UP001431209">
    <property type="component" value="Unassembled WGS sequence"/>
</dbReference>
<comment type="caution">
    <text evidence="4">The sequence shown here is derived from an EMBL/GenBank/DDBJ whole genome shotgun (WGS) entry which is preliminary data.</text>
</comment>
<organism evidence="4 5">
    <name type="scientific">Acrasis kona</name>
    <dbReference type="NCBI Taxonomy" id="1008807"/>
    <lineage>
        <taxon>Eukaryota</taxon>
        <taxon>Discoba</taxon>
        <taxon>Heterolobosea</taxon>
        <taxon>Tetramitia</taxon>
        <taxon>Eutetramitia</taxon>
        <taxon>Acrasidae</taxon>
        <taxon>Acrasis</taxon>
    </lineage>
</organism>
<comment type="similarity">
    <text evidence="1">Belongs to the AFG1 ATPase family.</text>
</comment>
<dbReference type="Pfam" id="PF03969">
    <property type="entry name" value="AFG1_ATPase"/>
    <property type="match status" value="1"/>
</dbReference>
<proteinExistence type="inferred from homology"/>
<protein>
    <submittedName>
        <fullName evidence="4">AFG1-like ATPase</fullName>
    </submittedName>
</protein>
<keyword evidence="2" id="KW-0547">Nucleotide-binding</keyword>
<sequence length="320" mass="36737">MYSYRQQYITQNIRIPRNALQYVADQISQEHTLLCLDEFQVTDVVDALILKSFFSLLFENGCVLVTTSNRPPQDLYKDGYNRELFVPFIHLLEEKCEVQRLVHDKDYRQESVSIPDLYIYPIDQNSKQIIQKHFDGLTSSHDIVHHFIQLSDRTVPCVKAVSGVVCVIDFINLCKDELGSIHYFSLAKQFPVVVLINVPQFTIGSGHNGDSARRFVTLIDILYDYQCKLIISAEVKLEDLFLVKLDEENKGEVYKNLTQLVYDPLNGYSRSSTMISDVEVLLEGASIGSLTDLYDLVFSHKRTVSRLKEMQGESYNKTKA</sequence>
<dbReference type="PANTHER" id="PTHR12169:SF6">
    <property type="entry name" value="AFG1-LIKE ATPASE"/>
    <property type="match status" value="1"/>
</dbReference>
<evidence type="ECO:0000256" key="2">
    <source>
        <dbReference type="ARBA" id="ARBA00022741"/>
    </source>
</evidence>
<dbReference type="EMBL" id="JAOPGA020001200">
    <property type="protein sequence ID" value="KAL0486076.1"/>
    <property type="molecule type" value="Genomic_DNA"/>
</dbReference>
<evidence type="ECO:0000256" key="3">
    <source>
        <dbReference type="ARBA" id="ARBA00022840"/>
    </source>
</evidence>
<dbReference type="InterPro" id="IPR005654">
    <property type="entry name" value="ATPase_AFG1-like"/>
</dbReference>
<name>A0AAW2ZAB7_9EUKA</name>
<evidence type="ECO:0000313" key="5">
    <source>
        <dbReference type="Proteomes" id="UP001431209"/>
    </source>
</evidence>
<evidence type="ECO:0000313" key="4">
    <source>
        <dbReference type="EMBL" id="KAL0486076.1"/>
    </source>
</evidence>
<dbReference type="InterPro" id="IPR027417">
    <property type="entry name" value="P-loop_NTPase"/>
</dbReference>
<dbReference type="SUPFAM" id="SSF52540">
    <property type="entry name" value="P-loop containing nucleoside triphosphate hydrolases"/>
    <property type="match status" value="1"/>
</dbReference>
<dbReference type="Gene3D" id="3.40.50.300">
    <property type="entry name" value="P-loop containing nucleotide triphosphate hydrolases"/>
    <property type="match status" value="1"/>
</dbReference>
<gene>
    <name evidence="4" type="ORF">AKO1_001728</name>
</gene>
<dbReference type="GO" id="GO:0016887">
    <property type="term" value="F:ATP hydrolysis activity"/>
    <property type="evidence" value="ECO:0007669"/>
    <property type="project" value="InterPro"/>
</dbReference>
<accession>A0AAW2ZAB7</accession>
<dbReference type="AlphaFoldDB" id="A0AAW2ZAB7"/>
<keyword evidence="3" id="KW-0067">ATP-binding</keyword>
<reference evidence="4 5" key="1">
    <citation type="submission" date="2024-03" db="EMBL/GenBank/DDBJ databases">
        <title>The Acrasis kona genome and developmental transcriptomes reveal deep origins of eukaryotic multicellular pathways.</title>
        <authorList>
            <person name="Sheikh S."/>
            <person name="Fu C.-J."/>
            <person name="Brown M.W."/>
            <person name="Baldauf S.L."/>
        </authorList>
    </citation>
    <scope>NUCLEOTIDE SEQUENCE [LARGE SCALE GENOMIC DNA]</scope>
    <source>
        <strain evidence="4 5">ATCC MYA-3509</strain>
    </source>
</reference>
<dbReference type="GO" id="GO:0005524">
    <property type="term" value="F:ATP binding"/>
    <property type="evidence" value="ECO:0007669"/>
    <property type="project" value="UniProtKB-KW"/>
</dbReference>